<dbReference type="EMBL" id="CP014579">
    <property type="protein sequence ID" value="ANB76791.1"/>
    <property type="molecule type" value="Genomic_DNA"/>
</dbReference>
<reference evidence="5 6" key="1">
    <citation type="journal article" date="2016" name="Gene">
        <title>PacBio SMRT assembly of a complex multi-replicon genome reveals chlorocatechol degradative operon in a region of genome plasticity.</title>
        <authorList>
            <person name="Ricker N."/>
            <person name="Shen S.Y."/>
            <person name="Goordial J."/>
            <person name="Jin S."/>
            <person name="Fulthorpe R.R."/>
        </authorList>
    </citation>
    <scope>NUCLEOTIDE SEQUENCE [LARGE SCALE GENOMIC DNA]</scope>
    <source>
        <strain evidence="5 6">OLGA172</strain>
    </source>
</reference>
<evidence type="ECO:0000313" key="5">
    <source>
        <dbReference type="EMBL" id="ANB76791.1"/>
    </source>
</evidence>
<keyword evidence="2 3" id="KW-0326">Glycosidase</keyword>
<dbReference type="AlphaFoldDB" id="A0A160FUK6"/>
<name>A0A160FUK6_9BURK</name>
<keyword evidence="6" id="KW-1185">Reference proteome</keyword>
<dbReference type="Pfam" id="PF00150">
    <property type="entry name" value="Cellulase"/>
    <property type="match status" value="1"/>
</dbReference>
<keyword evidence="1 3" id="KW-0378">Hydrolase</keyword>
<dbReference type="SUPFAM" id="SSF51445">
    <property type="entry name" value="(Trans)glycosidases"/>
    <property type="match status" value="1"/>
</dbReference>
<dbReference type="InterPro" id="IPR017853">
    <property type="entry name" value="GH"/>
</dbReference>
<dbReference type="OrthoDB" id="9774262at2"/>
<dbReference type="InterPro" id="IPR051923">
    <property type="entry name" value="Glycosyl_Hydrolase_39"/>
</dbReference>
<dbReference type="GO" id="GO:0004553">
    <property type="term" value="F:hydrolase activity, hydrolyzing O-glycosyl compounds"/>
    <property type="evidence" value="ECO:0007669"/>
    <property type="project" value="InterPro"/>
</dbReference>
<dbReference type="Proteomes" id="UP000076852">
    <property type="component" value="Chromosome 2"/>
</dbReference>
<feature type="domain" description="Glycoside hydrolase family 5" evidence="4">
    <location>
        <begin position="37"/>
        <end position="249"/>
    </location>
</feature>
<sequence length="313" mass="34132">MVGMTMQARAQPFRQRVFDSEGPSKIGTQVKVERFTSTSAMQIKAAGFNFVRFGVWVNSMQTTEYQKRVASAFAAAEEAGLPVLLTVRSTIPLARPFQSDEAARNAQLRDAAKQLIHVVSSLVGTYRSNVLAIELWNEPELPTYWPTGDIDATFPVYMREVCAGLKNVHALTPVIGFGFATAPASGSRSDKLLQSLQSSSDHCIDAVSYHAYGMSERQIQDASAHVLSRYGLPALITEWGVSSGAKGGMTGQAADIQAFLMKRASLRTPLISIYEWQDTVNGKNARERNFGLVDASETPKPALEAALAALRRQ</sequence>
<evidence type="ECO:0000313" key="6">
    <source>
        <dbReference type="Proteomes" id="UP000076852"/>
    </source>
</evidence>
<dbReference type="Gene3D" id="3.20.20.80">
    <property type="entry name" value="Glycosidases"/>
    <property type="match status" value="1"/>
</dbReference>
<protein>
    <recommendedName>
        <fullName evidence="4">Glycoside hydrolase family 5 domain-containing protein</fullName>
    </recommendedName>
</protein>
<organism evidence="5 6">
    <name type="scientific">Paraburkholderia phytofirmans OLGA172</name>
    <dbReference type="NCBI Taxonomy" id="1417228"/>
    <lineage>
        <taxon>Bacteria</taxon>
        <taxon>Pseudomonadati</taxon>
        <taxon>Pseudomonadota</taxon>
        <taxon>Betaproteobacteria</taxon>
        <taxon>Burkholderiales</taxon>
        <taxon>Burkholderiaceae</taxon>
        <taxon>Paraburkholderia</taxon>
    </lineage>
</organism>
<dbReference type="PANTHER" id="PTHR12631:SF10">
    <property type="entry name" value="BETA-XYLOSIDASE-LIKE PROTEIN-RELATED"/>
    <property type="match status" value="1"/>
</dbReference>
<dbReference type="PANTHER" id="PTHR12631">
    <property type="entry name" value="ALPHA-L-IDURONIDASE"/>
    <property type="match status" value="1"/>
</dbReference>
<accession>A0A160FUK6</accession>
<evidence type="ECO:0000256" key="1">
    <source>
        <dbReference type="ARBA" id="ARBA00022801"/>
    </source>
</evidence>
<evidence type="ECO:0000256" key="3">
    <source>
        <dbReference type="RuleBase" id="RU361153"/>
    </source>
</evidence>
<dbReference type="InterPro" id="IPR001547">
    <property type="entry name" value="Glyco_hydro_5"/>
</dbReference>
<proteinExistence type="inferred from homology"/>
<comment type="similarity">
    <text evidence="3">Belongs to the glycosyl hydrolase 5 (cellulase A) family.</text>
</comment>
<evidence type="ECO:0000256" key="2">
    <source>
        <dbReference type="ARBA" id="ARBA00023295"/>
    </source>
</evidence>
<gene>
    <name evidence="5" type="ORF">AYM40_32025</name>
</gene>
<evidence type="ECO:0000259" key="4">
    <source>
        <dbReference type="Pfam" id="PF00150"/>
    </source>
</evidence>
<dbReference type="GO" id="GO:0000272">
    <property type="term" value="P:polysaccharide catabolic process"/>
    <property type="evidence" value="ECO:0007669"/>
    <property type="project" value="InterPro"/>
</dbReference>
<dbReference type="RefSeq" id="WP_158515367.1">
    <property type="nucleotide sequence ID" value="NZ_CP014579.1"/>
</dbReference>
<dbReference type="KEGG" id="buz:AYM40_32025"/>